<gene>
    <name evidence="1" type="ORF">BV25DRAFT_1824910</name>
</gene>
<comment type="caution">
    <text evidence="1">The sequence shown here is derived from an EMBL/GenBank/DDBJ whole genome shotgun (WGS) entry which is preliminary data.</text>
</comment>
<accession>A0ACB8T2Z7</accession>
<reference evidence="1" key="2">
    <citation type="journal article" date="2022" name="New Phytol.">
        <title>Evolutionary transition to the ectomycorrhizal habit in the genomes of a hyperdiverse lineage of mushroom-forming fungi.</title>
        <authorList>
            <person name="Looney B."/>
            <person name="Miyauchi S."/>
            <person name="Morin E."/>
            <person name="Drula E."/>
            <person name="Courty P.E."/>
            <person name="Kohler A."/>
            <person name="Kuo A."/>
            <person name="LaButti K."/>
            <person name="Pangilinan J."/>
            <person name="Lipzen A."/>
            <person name="Riley R."/>
            <person name="Andreopoulos W."/>
            <person name="He G."/>
            <person name="Johnson J."/>
            <person name="Nolan M."/>
            <person name="Tritt A."/>
            <person name="Barry K.W."/>
            <person name="Grigoriev I.V."/>
            <person name="Nagy L.G."/>
            <person name="Hibbett D."/>
            <person name="Henrissat B."/>
            <person name="Matheny P.B."/>
            <person name="Labbe J."/>
            <person name="Martin F.M."/>
        </authorList>
    </citation>
    <scope>NUCLEOTIDE SEQUENCE</scope>
    <source>
        <strain evidence="1">HHB10654</strain>
    </source>
</reference>
<evidence type="ECO:0000313" key="1">
    <source>
        <dbReference type="EMBL" id="KAI0062867.1"/>
    </source>
</evidence>
<evidence type="ECO:0000313" key="2">
    <source>
        <dbReference type="Proteomes" id="UP000814140"/>
    </source>
</evidence>
<dbReference type="EMBL" id="MU277205">
    <property type="protein sequence ID" value="KAI0062867.1"/>
    <property type="molecule type" value="Genomic_DNA"/>
</dbReference>
<organism evidence="1 2">
    <name type="scientific">Artomyces pyxidatus</name>
    <dbReference type="NCBI Taxonomy" id="48021"/>
    <lineage>
        <taxon>Eukaryota</taxon>
        <taxon>Fungi</taxon>
        <taxon>Dikarya</taxon>
        <taxon>Basidiomycota</taxon>
        <taxon>Agaricomycotina</taxon>
        <taxon>Agaricomycetes</taxon>
        <taxon>Russulales</taxon>
        <taxon>Auriscalpiaceae</taxon>
        <taxon>Artomyces</taxon>
    </lineage>
</organism>
<reference evidence="1" key="1">
    <citation type="submission" date="2021-03" db="EMBL/GenBank/DDBJ databases">
        <authorList>
            <consortium name="DOE Joint Genome Institute"/>
            <person name="Ahrendt S."/>
            <person name="Looney B.P."/>
            <person name="Miyauchi S."/>
            <person name="Morin E."/>
            <person name="Drula E."/>
            <person name="Courty P.E."/>
            <person name="Chicoki N."/>
            <person name="Fauchery L."/>
            <person name="Kohler A."/>
            <person name="Kuo A."/>
            <person name="Labutti K."/>
            <person name="Pangilinan J."/>
            <person name="Lipzen A."/>
            <person name="Riley R."/>
            <person name="Andreopoulos W."/>
            <person name="He G."/>
            <person name="Johnson J."/>
            <person name="Barry K.W."/>
            <person name="Grigoriev I.V."/>
            <person name="Nagy L."/>
            <person name="Hibbett D."/>
            <person name="Henrissat B."/>
            <person name="Matheny P.B."/>
            <person name="Labbe J."/>
            <person name="Martin F."/>
        </authorList>
    </citation>
    <scope>NUCLEOTIDE SEQUENCE</scope>
    <source>
        <strain evidence="1">HHB10654</strain>
    </source>
</reference>
<proteinExistence type="predicted"/>
<dbReference type="Proteomes" id="UP000814140">
    <property type="component" value="Unassembled WGS sequence"/>
</dbReference>
<keyword evidence="2" id="KW-1185">Reference proteome</keyword>
<sequence>MRYTTALSLLLGLGARIAYNKFFSLRDAPGIEDHALSGLWQGVALYYFLMELPYLAFGVGFGIAARLVVNFFLTYDAMACACTMLAVAVAVLFTDLLSQVLEDSAEDELLQRARYEGSTVEEYPRSRRLVQLRRSSSDERERNHLRRRRREFLESTPSVTTATTNTTQSWDSISDWIDPGHTMSPLEREVAALRKKASMADSERRRFKEEKQWAQSQGNKARATQMGWQVKRYSALMQSFHREADLRLLESSNQRHRQEMASIQSAMSQVGGPALKALNAQKSAPAVAVTVSAPSPSPHPIPPPATRAVRSAGPPVRPTAAIPDTRSARPRRSSISKGKERAPPLPADKQLPAGSSHTGTHHRKTTSILSKPSVRIEVHELPSRSRSKRQ</sequence>
<protein>
    <submittedName>
        <fullName evidence="1">Uncharacterized protein</fullName>
    </submittedName>
</protein>
<name>A0ACB8T2Z7_9AGAM</name>